<evidence type="ECO:0000256" key="3">
    <source>
        <dbReference type="ARBA" id="ARBA00022833"/>
    </source>
</evidence>
<evidence type="ECO:0000256" key="4">
    <source>
        <dbReference type="PROSITE-ProRule" id="PRU00455"/>
    </source>
</evidence>
<dbReference type="PANTHER" id="PTHR10315">
    <property type="entry name" value="E3 UBIQUITIN PROTEIN LIGASE SIAH"/>
    <property type="match status" value="1"/>
</dbReference>
<evidence type="ECO:0000313" key="7">
    <source>
        <dbReference type="EMBL" id="KAF8724575.1"/>
    </source>
</evidence>
<organism evidence="7 8">
    <name type="scientific">Digitaria exilis</name>
    <dbReference type="NCBI Taxonomy" id="1010633"/>
    <lineage>
        <taxon>Eukaryota</taxon>
        <taxon>Viridiplantae</taxon>
        <taxon>Streptophyta</taxon>
        <taxon>Embryophyta</taxon>
        <taxon>Tracheophyta</taxon>
        <taxon>Spermatophyta</taxon>
        <taxon>Magnoliopsida</taxon>
        <taxon>Liliopsida</taxon>
        <taxon>Poales</taxon>
        <taxon>Poaceae</taxon>
        <taxon>PACMAD clade</taxon>
        <taxon>Panicoideae</taxon>
        <taxon>Panicodae</taxon>
        <taxon>Paniceae</taxon>
        <taxon>Anthephorinae</taxon>
        <taxon>Digitaria</taxon>
    </lineage>
</organism>
<dbReference type="OrthoDB" id="680350at2759"/>
<dbReference type="GO" id="GO:0008270">
    <property type="term" value="F:zinc ion binding"/>
    <property type="evidence" value="ECO:0007669"/>
    <property type="project" value="UniProtKB-KW"/>
</dbReference>
<name>A0A835F0H3_9POAL</name>
<dbReference type="GO" id="GO:0016567">
    <property type="term" value="P:protein ubiquitination"/>
    <property type="evidence" value="ECO:0007669"/>
    <property type="project" value="UniProtKB-UniPathway"/>
</dbReference>
<feature type="region of interest" description="Disordered" evidence="5">
    <location>
        <begin position="1"/>
        <end position="21"/>
    </location>
</feature>
<dbReference type="InterPro" id="IPR013010">
    <property type="entry name" value="Znf_SIAH"/>
</dbReference>
<feature type="domain" description="SIAH-type" evidence="6">
    <location>
        <begin position="84"/>
        <end position="142"/>
    </location>
</feature>
<evidence type="ECO:0000256" key="5">
    <source>
        <dbReference type="SAM" id="MobiDB-lite"/>
    </source>
</evidence>
<keyword evidence="2 4" id="KW-0863">Zinc-finger</keyword>
<protein>
    <recommendedName>
        <fullName evidence="6">SIAH-type domain-containing protein</fullName>
    </recommendedName>
</protein>
<dbReference type="GO" id="GO:0005737">
    <property type="term" value="C:cytoplasm"/>
    <property type="evidence" value="ECO:0007669"/>
    <property type="project" value="TreeGrafter"/>
</dbReference>
<evidence type="ECO:0000256" key="1">
    <source>
        <dbReference type="ARBA" id="ARBA00022723"/>
    </source>
</evidence>
<keyword evidence="3" id="KW-0862">Zinc</keyword>
<dbReference type="PROSITE" id="PS51081">
    <property type="entry name" value="ZF_SIAH"/>
    <property type="match status" value="1"/>
</dbReference>
<accession>A0A835F0H3</accession>
<proteinExistence type="predicted"/>
<evidence type="ECO:0000256" key="2">
    <source>
        <dbReference type="ARBA" id="ARBA00022771"/>
    </source>
</evidence>
<keyword evidence="1" id="KW-0479">Metal-binding</keyword>
<dbReference type="UniPathway" id="UPA00143"/>
<dbReference type="InterPro" id="IPR052088">
    <property type="entry name" value="E3_ubiquitin-ligase_SINA"/>
</dbReference>
<keyword evidence="8" id="KW-1185">Reference proteome</keyword>
<dbReference type="GO" id="GO:0061630">
    <property type="term" value="F:ubiquitin protein ligase activity"/>
    <property type="evidence" value="ECO:0007669"/>
    <property type="project" value="TreeGrafter"/>
</dbReference>
<reference evidence="7" key="1">
    <citation type="submission" date="2020-07" db="EMBL/GenBank/DDBJ databases">
        <title>Genome sequence and genetic diversity analysis of an under-domesticated orphan crop, white fonio (Digitaria exilis).</title>
        <authorList>
            <person name="Bennetzen J.L."/>
            <person name="Chen S."/>
            <person name="Ma X."/>
            <person name="Wang X."/>
            <person name="Yssel A.E.J."/>
            <person name="Chaluvadi S.R."/>
            <person name="Johnson M."/>
            <person name="Gangashetty P."/>
            <person name="Hamidou F."/>
            <person name="Sanogo M.D."/>
            <person name="Zwaenepoel A."/>
            <person name="Wallace J."/>
            <person name="Van De Peer Y."/>
            <person name="Van Deynze A."/>
        </authorList>
    </citation>
    <scope>NUCLEOTIDE SEQUENCE</scope>
    <source>
        <tissue evidence="7">Leaves</tissue>
    </source>
</reference>
<dbReference type="InterPro" id="IPR013083">
    <property type="entry name" value="Znf_RING/FYVE/PHD"/>
</dbReference>
<dbReference type="EMBL" id="JACEFO010001661">
    <property type="protein sequence ID" value="KAF8724575.1"/>
    <property type="molecule type" value="Genomic_DNA"/>
</dbReference>
<dbReference type="SUPFAM" id="SSF49599">
    <property type="entry name" value="TRAF domain-like"/>
    <property type="match status" value="1"/>
</dbReference>
<comment type="caution">
    <text evidence="7">The sequence shown here is derived from an EMBL/GenBank/DDBJ whole genome shotgun (WGS) entry which is preliminary data.</text>
</comment>
<dbReference type="AlphaFoldDB" id="A0A835F0H3"/>
<dbReference type="Pfam" id="PF21361">
    <property type="entry name" value="Sina_ZnF"/>
    <property type="match status" value="1"/>
</dbReference>
<dbReference type="PANTHER" id="PTHR10315:SF83">
    <property type="entry name" value="RING-TYPE E3 UBIQUITIN TRANSFERASE"/>
    <property type="match status" value="1"/>
</dbReference>
<evidence type="ECO:0000313" key="8">
    <source>
        <dbReference type="Proteomes" id="UP000636709"/>
    </source>
</evidence>
<gene>
    <name evidence="7" type="ORF">HU200_020840</name>
</gene>
<dbReference type="Gene3D" id="3.30.40.10">
    <property type="entry name" value="Zinc/RING finger domain, C3HC4 (zinc finger)"/>
    <property type="match status" value="1"/>
</dbReference>
<sequence length="280" mass="30648">MEVEKNSSSTDEEAQQEGDEHGAKRLKGCTIAAKAFSCWACSQPLRPPIFECPVGRHFFCSPCRDQLPGNDLLRSYGMEHAVQSILVDCRYAEHGCAEKPTYCDKSEHEKACKNAPYFCPETGCGFVGLREELLDHLTGVYHGWPSTAFHYRGAFDLRVVQPGVHVLHAMDDGQLFLVNARRAAAPPGLAVSLVCVPPCLKPTGFGCTVSFSSFRRHRSTTTVDELRPLRISEWPPAECICVLPRASPDGPDDDATDDDAGVALTITIEASDTESDEDDS</sequence>
<evidence type="ECO:0000259" key="6">
    <source>
        <dbReference type="PROSITE" id="PS51081"/>
    </source>
</evidence>
<dbReference type="Proteomes" id="UP000636709">
    <property type="component" value="Unassembled WGS sequence"/>
</dbReference>